<dbReference type="PANTHER" id="PTHR43135">
    <property type="entry name" value="ALPHA-D-RIBOSE 1-METHYLPHOSPHONATE 5-TRIPHOSPHATE DIPHOSPHATASE"/>
    <property type="match status" value="1"/>
</dbReference>
<dbReference type="Proteomes" id="UP000635245">
    <property type="component" value="Unassembled WGS sequence"/>
</dbReference>
<proteinExistence type="predicted"/>
<accession>A0A934QW78</accession>
<name>A0A934QW78_9PSEU</name>
<dbReference type="InterPro" id="IPR011059">
    <property type="entry name" value="Metal-dep_hydrolase_composite"/>
</dbReference>
<evidence type="ECO:0000313" key="3">
    <source>
        <dbReference type="Proteomes" id="UP000635245"/>
    </source>
</evidence>
<evidence type="ECO:0000313" key="2">
    <source>
        <dbReference type="EMBL" id="MBK1787531.1"/>
    </source>
</evidence>
<dbReference type="EMBL" id="JAENJH010000007">
    <property type="protein sequence ID" value="MBK1787531.1"/>
    <property type="molecule type" value="Genomic_DNA"/>
</dbReference>
<dbReference type="SUPFAM" id="SSF51556">
    <property type="entry name" value="Metallo-dependent hydrolases"/>
    <property type="match status" value="1"/>
</dbReference>
<organism evidence="2 3">
    <name type="scientific">Prauserella cavernicola</name>
    <dbReference type="NCBI Taxonomy" id="2800127"/>
    <lineage>
        <taxon>Bacteria</taxon>
        <taxon>Bacillati</taxon>
        <taxon>Actinomycetota</taxon>
        <taxon>Actinomycetes</taxon>
        <taxon>Pseudonocardiales</taxon>
        <taxon>Pseudonocardiaceae</taxon>
        <taxon>Prauserella</taxon>
    </lineage>
</organism>
<dbReference type="InterPro" id="IPR032466">
    <property type="entry name" value="Metal_Hydrolase"/>
</dbReference>
<feature type="domain" description="Amidohydrolase-related" evidence="1">
    <location>
        <begin position="57"/>
        <end position="392"/>
    </location>
</feature>
<comment type="caution">
    <text evidence="2">The sequence shown here is derived from an EMBL/GenBank/DDBJ whole genome shotgun (WGS) entry which is preliminary data.</text>
</comment>
<dbReference type="InterPro" id="IPR051781">
    <property type="entry name" value="Metallo-dep_Hydrolase"/>
</dbReference>
<dbReference type="PANTHER" id="PTHR43135:SF3">
    <property type="entry name" value="ALPHA-D-RIBOSE 1-METHYLPHOSPHONATE 5-TRIPHOSPHATE DIPHOSPHATASE"/>
    <property type="match status" value="1"/>
</dbReference>
<dbReference type="GO" id="GO:0016810">
    <property type="term" value="F:hydrolase activity, acting on carbon-nitrogen (but not peptide) bonds"/>
    <property type="evidence" value="ECO:0007669"/>
    <property type="project" value="InterPro"/>
</dbReference>
<dbReference type="Pfam" id="PF01979">
    <property type="entry name" value="Amidohydro_1"/>
    <property type="match status" value="1"/>
</dbReference>
<gene>
    <name evidence="2" type="ORF">JHE00_24665</name>
</gene>
<dbReference type="SUPFAM" id="SSF51338">
    <property type="entry name" value="Composite domain of metallo-dependent hydrolases"/>
    <property type="match status" value="1"/>
</dbReference>
<evidence type="ECO:0000259" key="1">
    <source>
        <dbReference type="Pfam" id="PF01979"/>
    </source>
</evidence>
<keyword evidence="3" id="KW-1185">Reference proteome</keyword>
<dbReference type="Gene3D" id="2.30.40.10">
    <property type="entry name" value="Urease, subunit C, domain 1"/>
    <property type="match status" value="1"/>
</dbReference>
<protein>
    <submittedName>
        <fullName evidence="2">Amidohydrolase family protein</fullName>
    </submittedName>
</protein>
<dbReference type="RefSeq" id="WP_200322247.1">
    <property type="nucleotide sequence ID" value="NZ_JAENJH010000007.1"/>
</dbReference>
<dbReference type="InterPro" id="IPR006680">
    <property type="entry name" value="Amidohydro-rel"/>
</dbReference>
<dbReference type="InterPro" id="IPR057744">
    <property type="entry name" value="OTAase-like"/>
</dbReference>
<dbReference type="Gene3D" id="3.20.20.140">
    <property type="entry name" value="Metal-dependent hydrolases"/>
    <property type="match status" value="1"/>
</dbReference>
<sequence>MGDRRSWLLRDADVLDVLTGEVATGQRILVVGGTIREIGGADVGFAGAETIDLGGLTVMPGMIDGHVHVTAPTHDLASMRTLSPSYTAIYAANQLRAMLGRGFTTVRDCGGADHGLARALDDGMIVGSRLYYGGKAISQTGGHGDMRAAGEHVRDDSYCCPDWGRVCDGVPEMRRAVRDEIRKGAHHVKLMLSGGVASPTDRVDSTQFALDEIRAAVEETTAANRYVAGHAYTAEAVRRGLVNGVRTIEHGNFIDEQTAALFPEHGAFLVPTLTNLRAVAKRGTEIGSAPETMAKVSTALEAGLSGLEVAYRAGVDIVYGTDLCGLPLQELQPQELLARAEVQKPIDVIRSCTSVAARMLGEEGRLGIVAPGAHADLLAVRGNPVDDLHRLTRGEHLGLIMRGGALIRDPH</sequence>
<dbReference type="CDD" id="cd01299">
    <property type="entry name" value="Met_dep_hydrolase_A"/>
    <property type="match status" value="1"/>
</dbReference>
<dbReference type="AlphaFoldDB" id="A0A934QW78"/>
<reference evidence="2" key="1">
    <citation type="submission" date="2020-12" db="EMBL/GenBank/DDBJ databases">
        <title>Prauserella sp. ASG 168, a novel actinomycete isolated from cave rock.</title>
        <authorList>
            <person name="Suriyachadkun C."/>
        </authorList>
    </citation>
    <scope>NUCLEOTIDE SEQUENCE</scope>
    <source>
        <strain evidence="2">ASG 168</strain>
    </source>
</reference>